<keyword evidence="2" id="KW-1185">Reference proteome</keyword>
<dbReference type="InterPro" id="IPR036514">
    <property type="entry name" value="SGNH_hydro_sf"/>
</dbReference>
<proteinExistence type="predicted"/>
<evidence type="ECO:0000313" key="2">
    <source>
        <dbReference type="Proteomes" id="UP001597641"/>
    </source>
</evidence>
<sequence>MGRVHWLPNTRYTFGGYGYTLLRLQEAKKVQDVDILFIGSSHVYRGFDPRIFSQHNLRTFNLGTPNQTPFVTYHLLKEYLPSIRPRYVVMDLYWNILSLPASEAGADIISNSEITEGSLDMVWKSKDIVLLNSFLISSITQWVSPLDTTAQQEFREDRYVGAGYVESRIEKNILSKIELAHQPKSRFAPNKLQEEYLEEIVSLCKQQNVALVFVVVPVTKEYLNSVQNYQDFSDFIEGVASSNSIHLIDFNKEEGLRLNSQADFYDKDHLSQAGVEKFNAVFIEKLDSVFLRKERSSTAMR</sequence>
<accession>A0ABW6C0M1</accession>
<dbReference type="EMBL" id="JBHUOX010000020">
    <property type="protein sequence ID" value="MFD3002848.1"/>
    <property type="molecule type" value="Genomic_DNA"/>
</dbReference>
<comment type="caution">
    <text evidence="1">The sequence shown here is derived from an EMBL/GenBank/DDBJ whole genome shotgun (WGS) entry which is preliminary data.</text>
</comment>
<protein>
    <submittedName>
        <fullName evidence="1">DUF1574 family protein</fullName>
    </submittedName>
</protein>
<dbReference type="SUPFAM" id="SSF52266">
    <property type="entry name" value="SGNH hydrolase"/>
    <property type="match status" value="1"/>
</dbReference>
<dbReference type="Pfam" id="PF07611">
    <property type="entry name" value="DUF1574"/>
    <property type="match status" value="1"/>
</dbReference>
<dbReference type="Gene3D" id="3.40.50.1110">
    <property type="entry name" value="SGNH hydrolase"/>
    <property type="match status" value="1"/>
</dbReference>
<reference evidence="2" key="1">
    <citation type="journal article" date="2019" name="Int. J. Syst. Evol. Microbiol.">
        <title>The Global Catalogue of Microorganisms (GCM) 10K type strain sequencing project: providing services to taxonomists for standard genome sequencing and annotation.</title>
        <authorList>
            <consortium name="The Broad Institute Genomics Platform"/>
            <consortium name="The Broad Institute Genome Sequencing Center for Infectious Disease"/>
            <person name="Wu L."/>
            <person name="Ma J."/>
        </authorList>
    </citation>
    <scope>NUCLEOTIDE SEQUENCE [LARGE SCALE GENOMIC DNA]</scope>
    <source>
        <strain evidence="2">KCTC 23984</strain>
    </source>
</reference>
<dbReference type="Proteomes" id="UP001597641">
    <property type="component" value="Unassembled WGS sequence"/>
</dbReference>
<organism evidence="1 2">
    <name type="scientific">Pontibacter toksunensis</name>
    <dbReference type="NCBI Taxonomy" id="1332631"/>
    <lineage>
        <taxon>Bacteria</taxon>
        <taxon>Pseudomonadati</taxon>
        <taxon>Bacteroidota</taxon>
        <taxon>Cytophagia</taxon>
        <taxon>Cytophagales</taxon>
        <taxon>Hymenobacteraceae</taxon>
        <taxon>Pontibacter</taxon>
    </lineage>
</organism>
<gene>
    <name evidence="1" type="ORF">ACFS7Z_20940</name>
</gene>
<dbReference type="InterPro" id="IPR011468">
    <property type="entry name" value="DUF1574"/>
</dbReference>
<dbReference type="RefSeq" id="WP_377489040.1">
    <property type="nucleotide sequence ID" value="NZ_JBHUOX010000020.1"/>
</dbReference>
<evidence type="ECO:0000313" key="1">
    <source>
        <dbReference type="EMBL" id="MFD3002848.1"/>
    </source>
</evidence>
<name>A0ABW6C0M1_9BACT</name>